<evidence type="ECO:0000313" key="3">
    <source>
        <dbReference type="Proteomes" id="UP001596997"/>
    </source>
</evidence>
<dbReference type="Pfam" id="PF14064">
    <property type="entry name" value="HmuY"/>
    <property type="match status" value="1"/>
</dbReference>
<feature type="chain" id="PRO_5046872696" evidence="1">
    <location>
        <begin position="21"/>
        <end position="248"/>
    </location>
</feature>
<protein>
    <submittedName>
        <fullName evidence="2">HmuY family protein</fullName>
    </submittedName>
</protein>
<organism evidence="2 3">
    <name type="scientific">Pseudofulvibacter geojedonensis</name>
    <dbReference type="NCBI Taxonomy" id="1123758"/>
    <lineage>
        <taxon>Bacteria</taxon>
        <taxon>Pseudomonadati</taxon>
        <taxon>Bacteroidota</taxon>
        <taxon>Flavobacteriia</taxon>
        <taxon>Flavobacteriales</taxon>
        <taxon>Flavobacteriaceae</taxon>
        <taxon>Pseudofulvibacter</taxon>
    </lineage>
</organism>
<dbReference type="EMBL" id="JBHTJM010000008">
    <property type="protein sequence ID" value="MFD0963956.1"/>
    <property type="molecule type" value="Genomic_DNA"/>
</dbReference>
<reference evidence="3" key="1">
    <citation type="journal article" date="2019" name="Int. J. Syst. Evol. Microbiol.">
        <title>The Global Catalogue of Microorganisms (GCM) 10K type strain sequencing project: providing services to taxonomists for standard genome sequencing and annotation.</title>
        <authorList>
            <consortium name="The Broad Institute Genomics Platform"/>
            <consortium name="The Broad Institute Genome Sequencing Center for Infectious Disease"/>
            <person name="Wu L."/>
            <person name="Ma J."/>
        </authorList>
    </citation>
    <scope>NUCLEOTIDE SEQUENCE [LARGE SCALE GENOMIC DNA]</scope>
    <source>
        <strain evidence="3">CCUG 62114</strain>
    </source>
</reference>
<feature type="signal peptide" evidence="1">
    <location>
        <begin position="1"/>
        <end position="20"/>
    </location>
</feature>
<dbReference type="PROSITE" id="PS51257">
    <property type="entry name" value="PROKAR_LIPOPROTEIN"/>
    <property type="match status" value="1"/>
</dbReference>
<gene>
    <name evidence="2" type="ORF">ACFQ1O_08075</name>
</gene>
<sequence>MKTMKYFVLLFLTISLFSCSDDDLPPCVETAWFIDADNDTLGNPDVVLMSCIQPEGYVGNNDDQDDTDPLNLAPLVAATISNLHAPQTGGQGQGPIGGEFTKFDFASGQITTSETDWDIAFRGTTIIVNGGEASGTNDEPTRNGNAGVYIADGSMESITEANGSFVSDAPGNLAITTGSGNGWYLYDGTTHLINPISGKILVFKTRDGKYAKVKIVSYYKDLDQSNYANARYYTFDYVYQPNEGITTF</sequence>
<evidence type="ECO:0000256" key="1">
    <source>
        <dbReference type="SAM" id="SignalP"/>
    </source>
</evidence>
<dbReference type="CDD" id="cd12105">
    <property type="entry name" value="HmuY"/>
    <property type="match status" value="1"/>
</dbReference>
<keyword evidence="3" id="KW-1185">Reference proteome</keyword>
<evidence type="ECO:0000313" key="2">
    <source>
        <dbReference type="EMBL" id="MFD0963956.1"/>
    </source>
</evidence>
<proteinExistence type="predicted"/>
<keyword evidence="1" id="KW-0732">Signal</keyword>
<comment type="caution">
    <text evidence="2">The sequence shown here is derived from an EMBL/GenBank/DDBJ whole genome shotgun (WGS) entry which is preliminary data.</text>
</comment>
<dbReference type="Proteomes" id="UP001596997">
    <property type="component" value="Unassembled WGS sequence"/>
</dbReference>
<name>A0ABW3I2J4_9FLAO</name>
<dbReference type="InterPro" id="IPR025921">
    <property type="entry name" value="HmuY"/>
</dbReference>
<dbReference type="RefSeq" id="WP_377715198.1">
    <property type="nucleotide sequence ID" value="NZ_JBHTJM010000008.1"/>
</dbReference>
<accession>A0ABW3I2J4</accession>